<dbReference type="AlphaFoldDB" id="A0A0D1X898"/>
<feature type="compositionally biased region" description="Basic and acidic residues" evidence="1">
    <location>
        <begin position="41"/>
        <end position="56"/>
    </location>
</feature>
<dbReference type="Proteomes" id="UP000053599">
    <property type="component" value="Unassembled WGS sequence"/>
</dbReference>
<feature type="region of interest" description="Disordered" evidence="1">
    <location>
        <begin position="1"/>
        <end position="70"/>
    </location>
</feature>
<proteinExistence type="predicted"/>
<evidence type="ECO:0000256" key="1">
    <source>
        <dbReference type="SAM" id="MobiDB-lite"/>
    </source>
</evidence>
<dbReference type="HOGENOM" id="CLU_136305_1_0_1"/>
<evidence type="ECO:0000313" key="3">
    <source>
        <dbReference type="Proteomes" id="UP000053599"/>
    </source>
</evidence>
<dbReference type="OrthoDB" id="3913483at2759"/>
<sequence>MSEQTFHTTGEDVRKMESKESKFHDGKTPKDSDTSAMKQLLAEKQESKQEQIDRVKANLPLPDQPVGGASADLESADARTVNVGSGGVNVKLGTHSSDGLRGPATAESSVRVDGEEWKKETAP</sequence>
<evidence type="ECO:0000313" key="2">
    <source>
        <dbReference type="EMBL" id="KIV84011.1"/>
    </source>
</evidence>
<protein>
    <submittedName>
        <fullName evidence="2">Uncharacterized protein</fullName>
    </submittedName>
</protein>
<organism evidence="2 3">
    <name type="scientific">Exophiala sideris</name>
    <dbReference type="NCBI Taxonomy" id="1016849"/>
    <lineage>
        <taxon>Eukaryota</taxon>
        <taxon>Fungi</taxon>
        <taxon>Dikarya</taxon>
        <taxon>Ascomycota</taxon>
        <taxon>Pezizomycotina</taxon>
        <taxon>Eurotiomycetes</taxon>
        <taxon>Chaetothyriomycetidae</taxon>
        <taxon>Chaetothyriales</taxon>
        <taxon>Herpotrichiellaceae</taxon>
        <taxon>Exophiala</taxon>
    </lineage>
</organism>
<reference evidence="2 3" key="1">
    <citation type="submission" date="2015-01" db="EMBL/GenBank/DDBJ databases">
        <title>The Genome Sequence of Exophiala sideris CBS121828.</title>
        <authorList>
            <consortium name="The Broad Institute Genomics Platform"/>
            <person name="Cuomo C."/>
            <person name="de Hoog S."/>
            <person name="Gorbushina A."/>
            <person name="Stielow B."/>
            <person name="Teixiera M."/>
            <person name="Abouelleil A."/>
            <person name="Chapman S.B."/>
            <person name="Priest M."/>
            <person name="Young S.K."/>
            <person name="Wortman J."/>
            <person name="Nusbaum C."/>
            <person name="Birren B."/>
        </authorList>
    </citation>
    <scope>NUCLEOTIDE SEQUENCE [LARGE SCALE GENOMIC DNA]</scope>
    <source>
        <strain evidence="2 3">CBS 121828</strain>
    </source>
</reference>
<feature type="compositionally biased region" description="Basic and acidic residues" evidence="1">
    <location>
        <begin position="110"/>
        <end position="123"/>
    </location>
</feature>
<feature type="region of interest" description="Disordered" evidence="1">
    <location>
        <begin position="83"/>
        <end position="123"/>
    </location>
</feature>
<gene>
    <name evidence="2" type="ORF">PV11_05987</name>
</gene>
<feature type="compositionally biased region" description="Basic and acidic residues" evidence="1">
    <location>
        <begin position="9"/>
        <end position="33"/>
    </location>
</feature>
<name>A0A0D1X898_9EURO</name>
<accession>A0A0D1X898</accession>
<dbReference type="EMBL" id="KN846952">
    <property type="protein sequence ID" value="KIV84011.1"/>
    <property type="molecule type" value="Genomic_DNA"/>
</dbReference>